<dbReference type="InterPro" id="IPR009524">
    <property type="entry name" value="CFAP68"/>
</dbReference>
<sequence length="176" mass="20401">MSQQEMMSNPPFRSMVRASGLGEVWTHTHDESKFTQFGWRSTTKECSYNQPTLIGNWNEDKFDIERQKKSKRLPSQFEHYFEPTYDVSYNKKPVHVVPESLKHQKARHPHAHPSHQPELDDPSLKAIYNSWETTTRAAYIDPRVKTAPINNGSTQLESHGQLYTGESQSNTRQNAQ</sequence>
<dbReference type="AlphaFoldDB" id="A0A8J1TYI2"/>
<dbReference type="Proteomes" id="UP000749559">
    <property type="component" value="Unassembled WGS sequence"/>
</dbReference>
<evidence type="ECO:0000256" key="9">
    <source>
        <dbReference type="SAM" id="MobiDB-lite"/>
    </source>
</evidence>
<keyword evidence="3" id="KW-0282">Flagellum</keyword>
<comment type="caution">
    <text evidence="10">The sequence shown here is derived from an EMBL/GenBank/DDBJ whole genome shotgun (WGS) entry which is preliminary data.</text>
</comment>
<comment type="subunit">
    <text evidence="8">Microtubule inner protein component of sperm flagellar doublet microtubules.</text>
</comment>
<comment type="function">
    <text evidence="7">Microtubule inner protein (MIP) part of the dynein-decorated doublet microtubules (DMTs) in cilia axoneme, which is required for motile cilia beating.</text>
</comment>
<keyword evidence="5" id="KW-0206">Cytoskeleton</keyword>
<feature type="region of interest" description="Disordered" evidence="9">
    <location>
        <begin position="100"/>
        <end position="122"/>
    </location>
</feature>
<keyword evidence="4" id="KW-0969">Cilium</keyword>
<feature type="compositionally biased region" description="Polar residues" evidence="9">
    <location>
        <begin position="164"/>
        <end position="176"/>
    </location>
</feature>
<evidence type="ECO:0000313" key="11">
    <source>
        <dbReference type="Proteomes" id="UP000749559"/>
    </source>
</evidence>
<proteinExistence type="predicted"/>
<dbReference type="InterPro" id="IPR037662">
    <property type="entry name" value="CFAP68/107"/>
</dbReference>
<dbReference type="EMBL" id="CAIIXF020000010">
    <property type="protein sequence ID" value="CAH1796486.1"/>
    <property type="molecule type" value="Genomic_DNA"/>
</dbReference>
<dbReference type="GO" id="GO:0005634">
    <property type="term" value="C:nucleus"/>
    <property type="evidence" value="ECO:0007669"/>
    <property type="project" value="InterPro"/>
</dbReference>
<name>A0A8J1TYI2_OWEFU</name>
<keyword evidence="2" id="KW-0963">Cytoplasm</keyword>
<feature type="region of interest" description="Disordered" evidence="9">
    <location>
        <begin position="142"/>
        <end position="176"/>
    </location>
</feature>
<evidence type="ECO:0000256" key="1">
    <source>
        <dbReference type="ARBA" id="ARBA00004611"/>
    </source>
</evidence>
<dbReference type="OrthoDB" id="9970063at2759"/>
<protein>
    <submittedName>
        <fullName evidence="10">Uncharacterized protein</fullName>
    </submittedName>
</protein>
<dbReference type="GO" id="GO:0030317">
    <property type="term" value="P:flagellated sperm motility"/>
    <property type="evidence" value="ECO:0007669"/>
    <property type="project" value="InterPro"/>
</dbReference>
<evidence type="ECO:0000256" key="8">
    <source>
        <dbReference type="ARBA" id="ARBA00046435"/>
    </source>
</evidence>
<evidence type="ECO:0000256" key="6">
    <source>
        <dbReference type="ARBA" id="ARBA00023273"/>
    </source>
</evidence>
<gene>
    <name evidence="10" type="ORF">OFUS_LOCUS20891</name>
</gene>
<comment type="subcellular location">
    <subcellularLocation>
        <location evidence="1">Cytoplasm</location>
        <location evidence="1">Cytoskeleton</location>
        <location evidence="1">Flagellum axoneme</location>
    </subcellularLocation>
</comment>
<accession>A0A8J1TYI2</accession>
<feature type="compositionally biased region" description="Basic residues" evidence="9">
    <location>
        <begin position="103"/>
        <end position="113"/>
    </location>
</feature>
<dbReference type="Pfam" id="PF06608">
    <property type="entry name" value="CFAP68"/>
    <property type="match status" value="1"/>
</dbReference>
<evidence type="ECO:0000256" key="7">
    <source>
        <dbReference type="ARBA" id="ARBA00035003"/>
    </source>
</evidence>
<keyword evidence="6" id="KW-0966">Cell projection</keyword>
<dbReference type="PANTHER" id="PTHR31180">
    <property type="entry name" value="CILIA- AND FLAGELLA-ASSOCIATED PROTEIN 107-RELATED"/>
    <property type="match status" value="1"/>
</dbReference>
<dbReference type="PANTHER" id="PTHR31180:SF3">
    <property type="entry name" value="EXPRESSED SEQUENCE EH456644"/>
    <property type="match status" value="1"/>
</dbReference>
<organism evidence="10 11">
    <name type="scientific">Owenia fusiformis</name>
    <name type="common">Polychaete worm</name>
    <dbReference type="NCBI Taxonomy" id="6347"/>
    <lineage>
        <taxon>Eukaryota</taxon>
        <taxon>Metazoa</taxon>
        <taxon>Spiralia</taxon>
        <taxon>Lophotrochozoa</taxon>
        <taxon>Annelida</taxon>
        <taxon>Polychaeta</taxon>
        <taxon>Sedentaria</taxon>
        <taxon>Canalipalpata</taxon>
        <taxon>Sabellida</taxon>
        <taxon>Oweniida</taxon>
        <taxon>Oweniidae</taxon>
        <taxon>Owenia</taxon>
    </lineage>
</organism>
<evidence type="ECO:0000313" key="10">
    <source>
        <dbReference type="EMBL" id="CAH1796486.1"/>
    </source>
</evidence>
<evidence type="ECO:0000256" key="4">
    <source>
        <dbReference type="ARBA" id="ARBA00023069"/>
    </source>
</evidence>
<evidence type="ECO:0000256" key="5">
    <source>
        <dbReference type="ARBA" id="ARBA00023212"/>
    </source>
</evidence>
<keyword evidence="11" id="KW-1185">Reference proteome</keyword>
<reference evidence="10" key="1">
    <citation type="submission" date="2022-03" db="EMBL/GenBank/DDBJ databases">
        <authorList>
            <person name="Martin C."/>
        </authorList>
    </citation>
    <scope>NUCLEOTIDE SEQUENCE</scope>
</reference>
<feature type="compositionally biased region" description="Polar residues" evidence="9">
    <location>
        <begin position="148"/>
        <end position="158"/>
    </location>
</feature>
<evidence type="ECO:0000256" key="3">
    <source>
        <dbReference type="ARBA" id="ARBA00022846"/>
    </source>
</evidence>
<dbReference type="GO" id="GO:0005930">
    <property type="term" value="C:axoneme"/>
    <property type="evidence" value="ECO:0007669"/>
    <property type="project" value="UniProtKB-ARBA"/>
</dbReference>
<evidence type="ECO:0000256" key="2">
    <source>
        <dbReference type="ARBA" id="ARBA00022490"/>
    </source>
</evidence>